<dbReference type="InterPro" id="IPR008930">
    <property type="entry name" value="Terpenoid_cyclase/PrenylTrfase"/>
</dbReference>
<accession>A0A368W236</accession>
<dbReference type="EMBL" id="QPJD01000007">
    <property type="protein sequence ID" value="RCW47885.1"/>
    <property type="molecule type" value="Genomic_DNA"/>
</dbReference>
<dbReference type="SUPFAM" id="SSF48239">
    <property type="entry name" value="Terpenoid cyclases/Protein prenyltransferases"/>
    <property type="match status" value="1"/>
</dbReference>
<dbReference type="OrthoDB" id="9812484at2"/>
<name>A0A368W236_9BACL</name>
<keyword evidence="2" id="KW-1185">Reference proteome</keyword>
<sequence length="493" mass="57459">MDIKNEIFNISNQISDFINSWLEDKKDFECRTFYGETYTLALMRMLGVLKPEIKEKIINSYEKIDKLDSQFHWEFNNYALLQYYSFSGDKDILKYIYPLKFKHTPCTNWTLLRSVARLIAKQDEELALREARDKINKFQLSSGMILDEKNVKSFQYHCFSMAMIAEIYEATDKEEFKKSFLLGVSFIRNFILSTGDTIYIGRGQRQSFGYGALIYILAMAYKYTRDASILGDLSRVVEFLKIHQNSDGSFPLVLNGNQQKIPTTVDIKDPDYAGWYPYNNYFDYLPFMGFFIAKANIVLNELDVAQPIFNTPKNYSDNNYIKKVTNKYEAVISRVGGYWTNDMPIPYIVSKDKSITPCYGGEQFQKSLYSLKGIPLPYSKLLNKSARWKGLSFLKNQTLWVISPLGIVRRKFSFLDDYIRIETSTFSLLKFVNLYLFKADSTRLDGRNNLVLHDVEVTCTGLKEVDKYEYSPDGKLILLEDESKMSIIEFKFY</sequence>
<organism evidence="1 2">
    <name type="scientific">Paenibacillus prosopidis</name>
    <dbReference type="NCBI Taxonomy" id="630520"/>
    <lineage>
        <taxon>Bacteria</taxon>
        <taxon>Bacillati</taxon>
        <taxon>Bacillota</taxon>
        <taxon>Bacilli</taxon>
        <taxon>Bacillales</taxon>
        <taxon>Paenibacillaceae</taxon>
        <taxon>Paenibacillus</taxon>
    </lineage>
</organism>
<protein>
    <recommendedName>
        <fullName evidence="3">Heparinase II/III-like protein</fullName>
    </recommendedName>
</protein>
<gene>
    <name evidence="1" type="ORF">DFP97_10785</name>
</gene>
<reference evidence="1 2" key="1">
    <citation type="submission" date="2018-07" db="EMBL/GenBank/DDBJ databases">
        <title>Genomic Encyclopedia of Type Strains, Phase III (KMG-III): the genomes of soil and plant-associated and newly described type strains.</title>
        <authorList>
            <person name="Whitman W."/>
        </authorList>
    </citation>
    <scope>NUCLEOTIDE SEQUENCE [LARGE SCALE GENOMIC DNA]</scope>
    <source>
        <strain evidence="1 2">CECT 7506</strain>
    </source>
</reference>
<dbReference type="AlphaFoldDB" id="A0A368W236"/>
<proteinExistence type="predicted"/>
<dbReference type="Proteomes" id="UP000252415">
    <property type="component" value="Unassembled WGS sequence"/>
</dbReference>
<evidence type="ECO:0008006" key="3">
    <source>
        <dbReference type="Google" id="ProtNLM"/>
    </source>
</evidence>
<comment type="caution">
    <text evidence="1">The sequence shown here is derived from an EMBL/GenBank/DDBJ whole genome shotgun (WGS) entry which is preliminary data.</text>
</comment>
<dbReference type="RefSeq" id="WP_114380296.1">
    <property type="nucleotide sequence ID" value="NZ_QPJD01000007.1"/>
</dbReference>
<evidence type="ECO:0000313" key="1">
    <source>
        <dbReference type="EMBL" id="RCW47885.1"/>
    </source>
</evidence>
<evidence type="ECO:0000313" key="2">
    <source>
        <dbReference type="Proteomes" id="UP000252415"/>
    </source>
</evidence>